<dbReference type="InterPro" id="IPR011992">
    <property type="entry name" value="EF-hand-dom_pair"/>
</dbReference>
<dbReference type="InterPro" id="IPR018247">
    <property type="entry name" value="EF_Hand_1_Ca_BS"/>
</dbReference>
<dbReference type="GO" id="GO:0005509">
    <property type="term" value="F:calcium ion binding"/>
    <property type="evidence" value="ECO:0007669"/>
    <property type="project" value="InterPro"/>
</dbReference>
<evidence type="ECO:0000313" key="2">
    <source>
        <dbReference type="Proteomes" id="UP000749559"/>
    </source>
</evidence>
<dbReference type="Gene3D" id="1.10.238.10">
    <property type="entry name" value="EF-hand"/>
    <property type="match status" value="1"/>
</dbReference>
<name>A0A8J1U611_OWEFU</name>
<proteinExistence type="predicted"/>
<dbReference type="AlphaFoldDB" id="A0A8J1U611"/>
<gene>
    <name evidence="1" type="ORF">OFUS_LOCUS16658</name>
</gene>
<dbReference type="OrthoDB" id="6242242at2759"/>
<organism evidence="1 2">
    <name type="scientific">Owenia fusiformis</name>
    <name type="common">Polychaete worm</name>
    <dbReference type="NCBI Taxonomy" id="6347"/>
    <lineage>
        <taxon>Eukaryota</taxon>
        <taxon>Metazoa</taxon>
        <taxon>Spiralia</taxon>
        <taxon>Lophotrochozoa</taxon>
        <taxon>Annelida</taxon>
        <taxon>Polychaeta</taxon>
        <taxon>Sedentaria</taxon>
        <taxon>Canalipalpata</taxon>
        <taxon>Sabellida</taxon>
        <taxon>Oweniida</taxon>
        <taxon>Oweniidae</taxon>
        <taxon>Owenia</taxon>
    </lineage>
</organism>
<sequence>MSHYERKIRTLFALWDTNKDGKWAFEDWEHVADNLVQFGNLDVEYINALKEKWHKIWEHFHPCRDEKSDAYLTEELLVTAFKGMASAKNGANDDSRKKIIDDVTHLFFDVVDTNHDGFISKEEFEVLYRSFGIQPYKPFALASFKRIDTNADGLISRDEFLATWEDYMFNTTDADNGNRLWGPLTGETITI</sequence>
<keyword evidence="2" id="KW-1185">Reference proteome</keyword>
<dbReference type="Pfam" id="PF13499">
    <property type="entry name" value="EF-hand_7"/>
    <property type="match status" value="1"/>
</dbReference>
<dbReference type="EMBL" id="CAIIXF020000008">
    <property type="protein sequence ID" value="CAH1791589.1"/>
    <property type="molecule type" value="Genomic_DNA"/>
</dbReference>
<dbReference type="PROSITE" id="PS00018">
    <property type="entry name" value="EF_HAND_1"/>
    <property type="match status" value="2"/>
</dbReference>
<dbReference type="SMART" id="SM00054">
    <property type="entry name" value="EFh"/>
    <property type="match status" value="3"/>
</dbReference>
<dbReference type="SUPFAM" id="SSF47473">
    <property type="entry name" value="EF-hand"/>
    <property type="match status" value="1"/>
</dbReference>
<comment type="caution">
    <text evidence="1">The sequence shown here is derived from an EMBL/GenBank/DDBJ whole genome shotgun (WGS) entry which is preliminary data.</text>
</comment>
<dbReference type="InterPro" id="IPR002048">
    <property type="entry name" value="EF_hand_dom"/>
</dbReference>
<accession>A0A8J1U611</accession>
<evidence type="ECO:0000313" key="1">
    <source>
        <dbReference type="EMBL" id="CAH1791589.1"/>
    </source>
</evidence>
<dbReference type="Proteomes" id="UP000749559">
    <property type="component" value="Unassembled WGS sequence"/>
</dbReference>
<dbReference type="PROSITE" id="PS50222">
    <property type="entry name" value="EF_HAND_2"/>
    <property type="match status" value="2"/>
</dbReference>
<protein>
    <submittedName>
        <fullName evidence="1">Uncharacterized protein</fullName>
    </submittedName>
</protein>
<reference evidence="1" key="1">
    <citation type="submission" date="2022-03" db="EMBL/GenBank/DDBJ databases">
        <authorList>
            <person name="Martin C."/>
        </authorList>
    </citation>
    <scope>NUCLEOTIDE SEQUENCE</scope>
</reference>
<dbReference type="CDD" id="cd00051">
    <property type="entry name" value="EFh"/>
    <property type="match status" value="1"/>
</dbReference>